<feature type="domain" description="Histidine kinase/HSP90-like ATPase" evidence="10">
    <location>
        <begin position="307"/>
        <end position="409"/>
    </location>
</feature>
<keyword evidence="5" id="KW-0547">Nucleotide-binding</keyword>
<evidence type="ECO:0000256" key="3">
    <source>
        <dbReference type="ARBA" id="ARBA00022553"/>
    </source>
</evidence>
<dbReference type="CDD" id="cd16917">
    <property type="entry name" value="HATPase_UhpB-NarQ-NarX-like"/>
    <property type="match status" value="1"/>
</dbReference>
<dbReference type="Gene3D" id="1.20.5.1930">
    <property type="match status" value="1"/>
</dbReference>
<keyword evidence="7" id="KW-0067">ATP-binding</keyword>
<dbReference type="EC" id="2.7.13.3" evidence="2"/>
<dbReference type="GO" id="GO:0005524">
    <property type="term" value="F:ATP binding"/>
    <property type="evidence" value="ECO:0007669"/>
    <property type="project" value="UniProtKB-KW"/>
</dbReference>
<evidence type="ECO:0000256" key="8">
    <source>
        <dbReference type="ARBA" id="ARBA00023012"/>
    </source>
</evidence>
<evidence type="ECO:0000256" key="4">
    <source>
        <dbReference type="ARBA" id="ARBA00022679"/>
    </source>
</evidence>
<keyword evidence="6 12" id="KW-0418">Kinase</keyword>
<evidence type="ECO:0000256" key="5">
    <source>
        <dbReference type="ARBA" id="ARBA00022741"/>
    </source>
</evidence>
<name>A0AAW5SU93_MYCNV</name>
<keyword evidence="8" id="KW-0902">Two-component regulatory system</keyword>
<dbReference type="InterPro" id="IPR011712">
    <property type="entry name" value="Sig_transdc_His_kin_sub3_dim/P"/>
</dbReference>
<evidence type="ECO:0000313" key="14">
    <source>
        <dbReference type="Proteomes" id="UP001207528"/>
    </source>
</evidence>
<dbReference type="SMART" id="SM00387">
    <property type="entry name" value="HATPase_c"/>
    <property type="match status" value="1"/>
</dbReference>
<evidence type="ECO:0000313" key="11">
    <source>
        <dbReference type="EMBL" id="GAT07816.1"/>
    </source>
</evidence>
<keyword evidence="3" id="KW-0597">Phosphoprotein</keyword>
<keyword evidence="13" id="KW-1185">Reference proteome</keyword>
<comment type="caution">
    <text evidence="12">The sequence shown here is derived from an EMBL/GenBank/DDBJ whole genome shotgun (WGS) entry which is preliminary data.</text>
</comment>
<dbReference type="InterPro" id="IPR003018">
    <property type="entry name" value="GAF"/>
</dbReference>
<dbReference type="GO" id="GO:0046983">
    <property type="term" value="F:protein dimerization activity"/>
    <property type="evidence" value="ECO:0007669"/>
    <property type="project" value="InterPro"/>
</dbReference>
<dbReference type="InterPro" id="IPR050482">
    <property type="entry name" value="Sensor_HK_TwoCompSys"/>
</dbReference>
<keyword evidence="4" id="KW-0808">Transferase</keyword>
<comment type="catalytic activity">
    <reaction evidence="1">
        <text>ATP + protein L-histidine = ADP + protein N-phospho-L-histidine.</text>
        <dbReference type="EC" id="2.7.13.3"/>
    </reaction>
</comment>
<feature type="domain" description="GAF" evidence="9">
    <location>
        <begin position="40"/>
        <end position="189"/>
    </location>
</feature>
<dbReference type="Pfam" id="PF13185">
    <property type="entry name" value="GAF_2"/>
    <property type="match status" value="1"/>
</dbReference>
<dbReference type="PANTHER" id="PTHR24421:SF10">
    <property type="entry name" value="NITRATE_NITRITE SENSOR PROTEIN NARQ"/>
    <property type="match status" value="1"/>
</dbReference>
<dbReference type="GO" id="GO:0016020">
    <property type="term" value="C:membrane"/>
    <property type="evidence" value="ECO:0007669"/>
    <property type="project" value="InterPro"/>
</dbReference>
<dbReference type="RefSeq" id="WP_064415546.1">
    <property type="nucleotide sequence ID" value="NZ_BCTA01000016.1"/>
</dbReference>
<dbReference type="SUPFAM" id="SSF55781">
    <property type="entry name" value="GAF domain-like"/>
    <property type="match status" value="1"/>
</dbReference>
<dbReference type="EMBL" id="BCTA01000016">
    <property type="protein sequence ID" value="GAT07816.1"/>
    <property type="molecule type" value="Genomic_DNA"/>
</dbReference>
<evidence type="ECO:0000256" key="6">
    <source>
        <dbReference type="ARBA" id="ARBA00022777"/>
    </source>
</evidence>
<dbReference type="Proteomes" id="UP000069773">
    <property type="component" value="Unassembled WGS sequence"/>
</dbReference>
<dbReference type="InterPro" id="IPR036890">
    <property type="entry name" value="HATPase_C_sf"/>
</dbReference>
<dbReference type="InterPro" id="IPR003594">
    <property type="entry name" value="HATPase_dom"/>
</dbReference>
<organism evidence="12 14">
    <name type="scientific">Mycolicibacterium novocastrense</name>
    <name type="common">Mycobacterium novocastrense</name>
    <dbReference type="NCBI Taxonomy" id="59813"/>
    <lineage>
        <taxon>Bacteria</taxon>
        <taxon>Bacillati</taxon>
        <taxon>Actinomycetota</taxon>
        <taxon>Actinomycetes</taxon>
        <taxon>Mycobacteriales</taxon>
        <taxon>Mycobacteriaceae</taxon>
        <taxon>Mycolicibacterium</taxon>
    </lineage>
</organism>
<sequence>MTTESGPSDAVRELSQYALAADRELALLRELIQAASKGPGVEPLAAAAARMITAATASDVCFVHVLDDSDRSLTLAGATPPFDAAIGKIRLPLGQGISGWVASHREPVVITQDKESDPRYMPFQSLRGSDFTSMVSVPMETDPGGLVGVLNVHTVERREFTERDVELLVVIGRLIAGAMHQARLHRQLVARERAHENFVEQVIEAQELERRRLAGDIHDGISQRLVTLSYRLDAATRSDDPAIVAEQLGKARELVDLTLQEARAAISGLRPPVLDDLGLAGGLASLARSIPQIGIEVDLVERRLPDHIELALYRIAQECLQNVVKHAKATSARLMFAVDPGDSGDVARLEIIDDGVGFDTFEHPLGGDDMGGYGLLSMAERAEIVGGRLNIRSRPGAGTAVTATIPLPSVPD</sequence>
<reference evidence="12" key="3">
    <citation type="journal article" date="2022" name="BMC Genomics">
        <title>Comparative genome analysis of mycobacteria focusing on tRNA and non-coding RNA.</title>
        <authorList>
            <person name="Behra P.R.K."/>
            <person name="Pettersson B.M.F."/>
            <person name="Ramesh M."/>
            <person name="Das S."/>
            <person name="Dasgupta S."/>
            <person name="Kirsebom L.A."/>
        </authorList>
    </citation>
    <scope>NUCLEOTIDE SEQUENCE</scope>
    <source>
        <strain evidence="12">DSM 44203</strain>
    </source>
</reference>
<evidence type="ECO:0000256" key="2">
    <source>
        <dbReference type="ARBA" id="ARBA00012438"/>
    </source>
</evidence>
<evidence type="ECO:0000313" key="12">
    <source>
        <dbReference type="EMBL" id="MCV7027061.1"/>
    </source>
</evidence>
<evidence type="ECO:0000256" key="1">
    <source>
        <dbReference type="ARBA" id="ARBA00000085"/>
    </source>
</evidence>
<dbReference type="SUPFAM" id="SSF55874">
    <property type="entry name" value="ATPase domain of HSP90 chaperone/DNA topoisomerase II/histidine kinase"/>
    <property type="match status" value="1"/>
</dbReference>
<dbReference type="InterPro" id="IPR029016">
    <property type="entry name" value="GAF-like_dom_sf"/>
</dbReference>
<dbReference type="Pfam" id="PF07730">
    <property type="entry name" value="HisKA_3"/>
    <property type="match status" value="1"/>
</dbReference>
<evidence type="ECO:0000256" key="7">
    <source>
        <dbReference type="ARBA" id="ARBA00022840"/>
    </source>
</evidence>
<dbReference type="AlphaFoldDB" id="A0AAW5SU93"/>
<dbReference type="Proteomes" id="UP001207528">
    <property type="component" value="Unassembled WGS sequence"/>
</dbReference>
<proteinExistence type="predicted"/>
<reference evidence="11 13" key="1">
    <citation type="journal article" date="2016" name="Genome Announc.">
        <title>Draft Genome Sequences of Five Rapidly Growing Mycobacterium Species, M. thermoresistibile, M. fortuitum subsp. acetamidolyticum, M. canariasense, M. brisbanense, and M. novocastrense.</title>
        <authorList>
            <person name="Katahira K."/>
            <person name="Ogura Y."/>
            <person name="Gotoh Y."/>
            <person name="Hayashi T."/>
        </authorList>
    </citation>
    <scope>NUCLEOTIDE SEQUENCE [LARGE SCALE GENOMIC DNA]</scope>
    <source>
        <strain evidence="11 13">JCM18114</strain>
    </source>
</reference>
<dbReference type="Gene3D" id="3.30.565.10">
    <property type="entry name" value="Histidine kinase-like ATPase, C-terminal domain"/>
    <property type="match status" value="1"/>
</dbReference>
<accession>A0AAW5SU93</accession>
<protein>
    <recommendedName>
        <fullName evidence="2">histidine kinase</fullName>
        <ecNumber evidence="2">2.7.13.3</ecNumber>
    </recommendedName>
</protein>
<dbReference type="EMBL" id="JACKTI010000074">
    <property type="protein sequence ID" value="MCV7027061.1"/>
    <property type="molecule type" value="Genomic_DNA"/>
</dbReference>
<reference evidence="12" key="2">
    <citation type="submission" date="2020-07" db="EMBL/GenBank/DDBJ databases">
        <authorList>
            <person name="Pettersson B.M.F."/>
            <person name="Behra P.R.K."/>
            <person name="Ramesh M."/>
            <person name="Das S."/>
            <person name="Dasgupta S."/>
            <person name="Kirsebom L.A."/>
        </authorList>
    </citation>
    <scope>NUCLEOTIDE SEQUENCE</scope>
    <source>
        <strain evidence="12">DSM 44203</strain>
    </source>
</reference>
<gene>
    <name evidence="12" type="ORF">H7I77_27570</name>
    <name evidence="11" type="ORF">RMCN_0949</name>
</gene>
<dbReference type="PANTHER" id="PTHR24421">
    <property type="entry name" value="NITRATE/NITRITE SENSOR PROTEIN NARX-RELATED"/>
    <property type="match status" value="1"/>
</dbReference>
<dbReference type="SMART" id="SM00065">
    <property type="entry name" value="GAF"/>
    <property type="match status" value="1"/>
</dbReference>
<dbReference type="Pfam" id="PF02518">
    <property type="entry name" value="HATPase_c"/>
    <property type="match status" value="1"/>
</dbReference>
<dbReference type="Gene3D" id="3.30.450.40">
    <property type="match status" value="1"/>
</dbReference>
<evidence type="ECO:0000259" key="10">
    <source>
        <dbReference type="SMART" id="SM00387"/>
    </source>
</evidence>
<dbReference type="GO" id="GO:0000155">
    <property type="term" value="F:phosphorelay sensor kinase activity"/>
    <property type="evidence" value="ECO:0007669"/>
    <property type="project" value="InterPro"/>
</dbReference>
<evidence type="ECO:0000313" key="13">
    <source>
        <dbReference type="Proteomes" id="UP000069773"/>
    </source>
</evidence>
<evidence type="ECO:0000259" key="9">
    <source>
        <dbReference type="SMART" id="SM00065"/>
    </source>
</evidence>